<accession>A0ABT0RCQ7</accession>
<feature type="domain" description="Glycosyltransferase subfamily 4-like N-terminal" evidence="2">
    <location>
        <begin position="3"/>
        <end position="153"/>
    </location>
</feature>
<evidence type="ECO:0000313" key="4">
    <source>
        <dbReference type="Proteomes" id="UP001165343"/>
    </source>
</evidence>
<organism evidence="3 4">
    <name type="scientific">Sphingomonas anseongensis</name>
    <dbReference type="NCBI Taxonomy" id="2908207"/>
    <lineage>
        <taxon>Bacteria</taxon>
        <taxon>Pseudomonadati</taxon>
        <taxon>Pseudomonadota</taxon>
        <taxon>Alphaproteobacteria</taxon>
        <taxon>Sphingomonadales</taxon>
        <taxon>Sphingomonadaceae</taxon>
        <taxon>Sphingomonas</taxon>
    </lineage>
</organism>
<dbReference type="PANTHER" id="PTHR12526:SF638">
    <property type="entry name" value="SPORE COAT PROTEIN SA"/>
    <property type="match status" value="1"/>
</dbReference>
<dbReference type="Pfam" id="PF00534">
    <property type="entry name" value="Glycos_transf_1"/>
    <property type="match status" value="1"/>
</dbReference>
<dbReference type="Pfam" id="PF13579">
    <property type="entry name" value="Glyco_trans_4_4"/>
    <property type="match status" value="1"/>
</dbReference>
<dbReference type="InterPro" id="IPR001296">
    <property type="entry name" value="Glyco_trans_1"/>
</dbReference>
<gene>
    <name evidence="3" type="ORF">LZ519_01730</name>
</gene>
<dbReference type="EMBL" id="JAMGBC010000001">
    <property type="protein sequence ID" value="MCL6678042.1"/>
    <property type="molecule type" value="Genomic_DNA"/>
</dbReference>
<evidence type="ECO:0000313" key="3">
    <source>
        <dbReference type="EMBL" id="MCL6678042.1"/>
    </source>
</evidence>
<dbReference type="SUPFAM" id="SSF53756">
    <property type="entry name" value="UDP-Glycosyltransferase/glycogen phosphorylase"/>
    <property type="match status" value="1"/>
</dbReference>
<dbReference type="CDD" id="cd03808">
    <property type="entry name" value="GT4_CapM-like"/>
    <property type="match status" value="1"/>
</dbReference>
<evidence type="ECO:0000259" key="2">
    <source>
        <dbReference type="Pfam" id="PF13579"/>
    </source>
</evidence>
<sequence length="353" mass="38488">MIKAGHTVTAAAPNMDAATSEKLRSMGAQPVDVPLSNASLSPRGLVKSLAAVRALIREKSPDVVLGYTIKPVILSAIAGRAEGVRVVSLITGAGYAFTGGLEPKRIISRAVASLLYRIALTRSDVVIFQNRDDEKLFRDLRLVSRNRETHIVNGSGIDLRHFAPAPLPEKPAFLMIARLLKDKGIREFAEAAKRLKAEHPKVEISLVGFRDPSPDSLPKEELDELIRCGIDFKGHLADVRPAIAECSVYVLPSYREGTPRSVLEAMAMGRAIITTDVPGCRETVRDGETGFLVKARDANSLHDAMERFVDEPALAATMGTRARRYAEEKYDVVEVNAKLLQLMGLSDARKEVA</sequence>
<keyword evidence="4" id="KW-1185">Reference proteome</keyword>
<feature type="domain" description="Glycosyl transferase family 1" evidence="1">
    <location>
        <begin position="168"/>
        <end position="324"/>
    </location>
</feature>
<name>A0ABT0RCQ7_9SPHN</name>
<dbReference type="Proteomes" id="UP001165343">
    <property type="component" value="Unassembled WGS sequence"/>
</dbReference>
<evidence type="ECO:0000259" key="1">
    <source>
        <dbReference type="Pfam" id="PF00534"/>
    </source>
</evidence>
<protein>
    <submittedName>
        <fullName evidence="3">Glycosyltransferase family 4 protein</fullName>
    </submittedName>
</protein>
<comment type="caution">
    <text evidence="3">The sequence shown here is derived from an EMBL/GenBank/DDBJ whole genome shotgun (WGS) entry which is preliminary data.</text>
</comment>
<proteinExistence type="predicted"/>
<dbReference type="InterPro" id="IPR028098">
    <property type="entry name" value="Glyco_trans_4-like_N"/>
</dbReference>
<reference evidence="3" key="1">
    <citation type="submission" date="2022-05" db="EMBL/GenBank/DDBJ databases">
        <authorList>
            <person name="Jo J.-H."/>
            <person name="Im W.-T."/>
        </authorList>
    </citation>
    <scope>NUCLEOTIDE SEQUENCE</scope>
    <source>
        <strain evidence="3">RG327</strain>
    </source>
</reference>
<dbReference type="Gene3D" id="3.40.50.2000">
    <property type="entry name" value="Glycogen Phosphorylase B"/>
    <property type="match status" value="2"/>
</dbReference>
<dbReference type="PANTHER" id="PTHR12526">
    <property type="entry name" value="GLYCOSYLTRANSFERASE"/>
    <property type="match status" value="1"/>
</dbReference>